<evidence type="ECO:0000313" key="2">
    <source>
        <dbReference type="Proteomes" id="UP000789405"/>
    </source>
</evidence>
<comment type="caution">
    <text evidence="1">The sequence shown here is derived from an EMBL/GenBank/DDBJ whole genome shotgun (WGS) entry which is preliminary data.</text>
</comment>
<keyword evidence="2" id="KW-1185">Reference proteome</keyword>
<protein>
    <submittedName>
        <fullName evidence="1">21741_t:CDS:1</fullName>
    </submittedName>
</protein>
<dbReference type="Proteomes" id="UP000789405">
    <property type="component" value="Unassembled WGS sequence"/>
</dbReference>
<dbReference type="AlphaFoldDB" id="A0A9N9GS60"/>
<proteinExistence type="predicted"/>
<evidence type="ECO:0000313" key="1">
    <source>
        <dbReference type="EMBL" id="CAG8625961.1"/>
    </source>
</evidence>
<dbReference type="EMBL" id="CAJVPY010004705">
    <property type="protein sequence ID" value="CAG8625961.1"/>
    <property type="molecule type" value="Genomic_DNA"/>
</dbReference>
<sequence length="109" mass="12434">MSDYYTTSEEEFDCNNIIFKKEEVVLSNSTVNRENTTTTVLPLQEVLPNSLSINCSKNKTSLIWNFISEQVEGDKVIARIYRKCKQKFSPITTTSVLNNNLSNSMENLS</sequence>
<accession>A0A9N9GS60</accession>
<reference evidence="1" key="1">
    <citation type="submission" date="2021-06" db="EMBL/GenBank/DDBJ databases">
        <authorList>
            <person name="Kallberg Y."/>
            <person name="Tangrot J."/>
            <person name="Rosling A."/>
        </authorList>
    </citation>
    <scope>NUCLEOTIDE SEQUENCE</scope>
    <source>
        <strain evidence="1">MA453B</strain>
    </source>
</reference>
<gene>
    <name evidence="1" type="ORF">DERYTH_LOCUS8890</name>
</gene>
<organism evidence="1 2">
    <name type="scientific">Dentiscutata erythropus</name>
    <dbReference type="NCBI Taxonomy" id="1348616"/>
    <lineage>
        <taxon>Eukaryota</taxon>
        <taxon>Fungi</taxon>
        <taxon>Fungi incertae sedis</taxon>
        <taxon>Mucoromycota</taxon>
        <taxon>Glomeromycotina</taxon>
        <taxon>Glomeromycetes</taxon>
        <taxon>Diversisporales</taxon>
        <taxon>Gigasporaceae</taxon>
        <taxon>Dentiscutata</taxon>
    </lineage>
</organism>
<name>A0A9N9GS60_9GLOM</name>
<dbReference type="OrthoDB" id="2413521at2759"/>